<dbReference type="SUPFAM" id="SSF51735">
    <property type="entry name" value="NAD(P)-binding Rossmann-fold domains"/>
    <property type="match status" value="1"/>
</dbReference>
<dbReference type="EMBL" id="CP039126">
    <property type="protein sequence ID" value="QMW80490.1"/>
    <property type="molecule type" value="Genomic_DNA"/>
</dbReference>
<comment type="similarity">
    <text evidence="1 5">Belongs to the D-isomer specific 2-hydroxyacid dehydrogenase family.</text>
</comment>
<dbReference type="InterPro" id="IPR006140">
    <property type="entry name" value="D-isomer_DH_NAD-bd"/>
</dbReference>
<protein>
    <submittedName>
        <fullName evidence="8">Phosphoglycerate dehydrogenase</fullName>
    </submittedName>
</protein>
<sequence length="316" mass="34065">MKILVTPTSMQPGKNTKALERLEHFTSNLVFNQMGRPLSEDELIPLLKDCDGYIAGLDDVTKKVIESSPRLKVISRYGTGTDRVDLKTAREHHIAVTNTPGANAEAVGELAFGLVLSIARKIPSLSFQTSRGEWTRSTGMELAGKTIGIIGLGAIGRVVARCAHGFSMNVISYDPFMDISYASEHSIKICGFEELLSQSDIITLHLPLTAQTRHMINTDTIPIMKNNVILINASRGGIIDEAAVCDALKSGKIGGLGLDAFEKEPPFDSPLLALDNVVATPHTGAHTKEATENMAALAVENLINVLTNKVCSYIVN</sequence>
<evidence type="ECO:0000259" key="7">
    <source>
        <dbReference type="Pfam" id="PF02826"/>
    </source>
</evidence>
<reference evidence="8 9" key="1">
    <citation type="submission" date="2019-04" db="EMBL/GenBank/DDBJ databases">
        <authorList>
            <person name="Schori C."/>
            <person name="Ahrens C."/>
        </authorList>
    </citation>
    <scope>NUCLEOTIDE SEQUENCE [LARGE SCALE GENOMIC DNA]</scope>
    <source>
        <strain evidence="8 9">DSM 2950</strain>
    </source>
</reference>
<keyword evidence="3 5" id="KW-0560">Oxidoreductase</keyword>
<evidence type="ECO:0000256" key="5">
    <source>
        <dbReference type="RuleBase" id="RU003719"/>
    </source>
</evidence>
<dbReference type="GeneID" id="75054062"/>
<organism evidence="8 9">
    <name type="scientific">Blautia producta</name>
    <dbReference type="NCBI Taxonomy" id="33035"/>
    <lineage>
        <taxon>Bacteria</taxon>
        <taxon>Bacillati</taxon>
        <taxon>Bacillota</taxon>
        <taxon>Clostridia</taxon>
        <taxon>Lachnospirales</taxon>
        <taxon>Lachnospiraceae</taxon>
        <taxon>Blautia</taxon>
    </lineage>
</organism>
<dbReference type="SUPFAM" id="SSF52283">
    <property type="entry name" value="Formate/glycerate dehydrogenase catalytic domain-like"/>
    <property type="match status" value="1"/>
</dbReference>
<dbReference type="AlphaFoldDB" id="A0A7G5N0U7"/>
<dbReference type="PROSITE" id="PS00671">
    <property type="entry name" value="D_2_HYDROXYACID_DH_3"/>
    <property type="match status" value="1"/>
</dbReference>
<dbReference type="FunFam" id="3.40.50.720:FF:000203">
    <property type="entry name" value="D-3-phosphoglycerate dehydrogenase (SerA)"/>
    <property type="match status" value="1"/>
</dbReference>
<evidence type="ECO:0000256" key="1">
    <source>
        <dbReference type="ARBA" id="ARBA00005854"/>
    </source>
</evidence>
<dbReference type="GO" id="GO:0051287">
    <property type="term" value="F:NAD binding"/>
    <property type="evidence" value="ECO:0007669"/>
    <property type="project" value="InterPro"/>
</dbReference>
<accession>A0A7G5N0U7</accession>
<gene>
    <name evidence="8" type="ORF">E5259_24465</name>
</gene>
<feature type="domain" description="D-isomer specific 2-hydroxyacid dehydrogenase catalytic" evidence="6">
    <location>
        <begin position="18"/>
        <end position="316"/>
    </location>
</feature>
<dbReference type="PANTHER" id="PTHR42789:SF1">
    <property type="entry name" value="D-ISOMER SPECIFIC 2-HYDROXYACID DEHYDROGENASE FAMILY PROTEIN (AFU_ORTHOLOGUE AFUA_6G10090)"/>
    <property type="match status" value="1"/>
</dbReference>
<evidence type="ECO:0000256" key="2">
    <source>
        <dbReference type="ARBA" id="ARBA00022605"/>
    </source>
</evidence>
<feature type="domain" description="D-isomer specific 2-hydroxyacid dehydrogenase NAD-binding" evidence="7">
    <location>
        <begin position="112"/>
        <end position="284"/>
    </location>
</feature>
<dbReference type="RefSeq" id="WP_018597684.1">
    <property type="nucleotide sequence ID" value="NZ_CABLBP010000007.1"/>
</dbReference>
<dbReference type="Pfam" id="PF00389">
    <property type="entry name" value="2-Hacid_dh"/>
    <property type="match status" value="1"/>
</dbReference>
<dbReference type="InterPro" id="IPR036291">
    <property type="entry name" value="NAD(P)-bd_dom_sf"/>
</dbReference>
<dbReference type="CDD" id="cd12172">
    <property type="entry name" value="PGDH_like_2"/>
    <property type="match status" value="1"/>
</dbReference>
<dbReference type="Proteomes" id="UP000515789">
    <property type="component" value="Chromosome"/>
</dbReference>
<dbReference type="InterPro" id="IPR050857">
    <property type="entry name" value="D-2-hydroxyacid_DH"/>
</dbReference>
<dbReference type="InterPro" id="IPR029753">
    <property type="entry name" value="D-isomer_DH_CS"/>
</dbReference>
<evidence type="ECO:0000256" key="4">
    <source>
        <dbReference type="ARBA" id="ARBA00023027"/>
    </source>
</evidence>
<evidence type="ECO:0000256" key="3">
    <source>
        <dbReference type="ARBA" id="ARBA00023002"/>
    </source>
</evidence>
<dbReference type="PANTHER" id="PTHR42789">
    <property type="entry name" value="D-ISOMER SPECIFIC 2-HYDROXYACID DEHYDROGENASE FAMILY PROTEIN (AFU_ORTHOLOGUE AFUA_6G10090)"/>
    <property type="match status" value="1"/>
</dbReference>
<dbReference type="Gene3D" id="3.40.50.720">
    <property type="entry name" value="NAD(P)-binding Rossmann-like Domain"/>
    <property type="match status" value="2"/>
</dbReference>
<evidence type="ECO:0000313" key="9">
    <source>
        <dbReference type="Proteomes" id="UP000515789"/>
    </source>
</evidence>
<dbReference type="InterPro" id="IPR006139">
    <property type="entry name" value="D-isomer_2_OHA_DH_cat_dom"/>
</dbReference>
<proteinExistence type="inferred from homology"/>
<dbReference type="PROSITE" id="PS00065">
    <property type="entry name" value="D_2_HYDROXYACID_DH_1"/>
    <property type="match status" value="1"/>
</dbReference>
<evidence type="ECO:0000259" key="6">
    <source>
        <dbReference type="Pfam" id="PF00389"/>
    </source>
</evidence>
<dbReference type="PROSITE" id="PS00670">
    <property type="entry name" value="D_2_HYDROXYACID_DH_2"/>
    <property type="match status" value="1"/>
</dbReference>
<keyword evidence="4" id="KW-0520">NAD</keyword>
<dbReference type="GO" id="GO:0008652">
    <property type="term" value="P:amino acid biosynthetic process"/>
    <property type="evidence" value="ECO:0007669"/>
    <property type="project" value="UniProtKB-KW"/>
</dbReference>
<dbReference type="GO" id="GO:0016616">
    <property type="term" value="F:oxidoreductase activity, acting on the CH-OH group of donors, NAD or NADP as acceptor"/>
    <property type="evidence" value="ECO:0007669"/>
    <property type="project" value="InterPro"/>
</dbReference>
<dbReference type="InterPro" id="IPR029752">
    <property type="entry name" value="D-isomer_DH_CS1"/>
</dbReference>
<keyword evidence="2" id="KW-0028">Amino-acid biosynthesis</keyword>
<dbReference type="Pfam" id="PF02826">
    <property type="entry name" value="2-Hacid_dh_C"/>
    <property type="match status" value="1"/>
</dbReference>
<evidence type="ECO:0000313" key="8">
    <source>
        <dbReference type="EMBL" id="QMW80490.1"/>
    </source>
</evidence>
<name>A0A7G5N0U7_9FIRM</name>